<protein>
    <submittedName>
        <fullName evidence="1">Uncharacterized protein</fullName>
    </submittedName>
</protein>
<proteinExistence type="predicted"/>
<sequence>MEQSIASAISRGLKIGPIPDLRWFTESDPNLSFHEIPRYFDEIALTLRWQSTNIISEDFLSNRLCYFVLDRNYFCTDTGRFSYSMNRLEYNGLEIKSCVFSLPGPWMIETSDLNEQLKCRGFILWKTDSKMDYFLNGNVVRGTFRNFFPKTTVKMLEGDELLQCEYNTKKGVHYLKLLHKSYVKRLWSVFDLIPIVLLDIIGSYVLGELKN</sequence>
<organism evidence="1">
    <name type="scientific">Harvfovirus sp</name>
    <dbReference type="NCBI Taxonomy" id="2487768"/>
    <lineage>
        <taxon>Viruses</taxon>
        <taxon>Varidnaviria</taxon>
        <taxon>Bamfordvirae</taxon>
        <taxon>Nucleocytoviricota</taxon>
        <taxon>Megaviricetes</taxon>
        <taxon>Imitervirales</taxon>
        <taxon>Mimiviridae</taxon>
        <taxon>Klosneuvirinae</taxon>
    </lineage>
</organism>
<evidence type="ECO:0000313" key="1">
    <source>
        <dbReference type="EMBL" id="AYV80568.1"/>
    </source>
</evidence>
<name>A0A3G5A061_9VIRU</name>
<accession>A0A3G5A061</accession>
<gene>
    <name evidence="1" type="ORF">Harvfovirus3_13</name>
</gene>
<reference evidence="1" key="1">
    <citation type="submission" date="2018-10" db="EMBL/GenBank/DDBJ databases">
        <title>Hidden diversity of soil giant viruses.</title>
        <authorList>
            <person name="Schulz F."/>
            <person name="Alteio L."/>
            <person name="Goudeau D."/>
            <person name="Ryan E.M."/>
            <person name="Malmstrom R.R."/>
            <person name="Blanchard J."/>
            <person name="Woyke T."/>
        </authorList>
    </citation>
    <scope>NUCLEOTIDE SEQUENCE</scope>
    <source>
        <strain evidence="1">HAV1</strain>
    </source>
</reference>
<dbReference type="EMBL" id="MK072245">
    <property type="protein sequence ID" value="AYV80568.1"/>
    <property type="molecule type" value="Genomic_DNA"/>
</dbReference>